<dbReference type="Pfam" id="PF12459">
    <property type="entry name" value="DltX"/>
    <property type="match status" value="1"/>
</dbReference>
<evidence type="ECO:0008006" key="4">
    <source>
        <dbReference type="Google" id="ProtNLM"/>
    </source>
</evidence>
<reference evidence="2" key="1">
    <citation type="submission" date="2010-06" db="EMBL/GenBank/DDBJ databases">
        <authorList>
            <person name="Muzny D."/>
            <person name="Qin X."/>
            <person name="Buhay C."/>
            <person name="Dugan-Rocha S."/>
            <person name="Ding Y."/>
            <person name="Chen G."/>
            <person name="Hawes A."/>
            <person name="Holder M."/>
            <person name="Jhangiani S."/>
            <person name="Johnson A."/>
            <person name="Khan Z."/>
            <person name="Li Z."/>
            <person name="Liu W."/>
            <person name="Liu X."/>
            <person name="Perez L."/>
            <person name="Shen H."/>
            <person name="Wang Q."/>
            <person name="Watt J."/>
            <person name="Xi L."/>
            <person name="Xin Y."/>
            <person name="Zhou J."/>
            <person name="Deng J."/>
            <person name="Jiang H."/>
            <person name="Liu Y."/>
            <person name="Qu J."/>
            <person name="Song X.-Z."/>
            <person name="Zhang L."/>
            <person name="Villasana D."/>
            <person name="Johnson A."/>
            <person name="Liu J."/>
            <person name="Liyanage D."/>
            <person name="Lorensuhewa L."/>
            <person name="Robinson T."/>
            <person name="Song A."/>
            <person name="Song B.-B."/>
            <person name="Dinh H."/>
            <person name="Thornton R."/>
            <person name="Coyle M."/>
            <person name="Francisco L."/>
            <person name="Jackson L."/>
            <person name="Javaid M."/>
            <person name="Korchina V."/>
            <person name="Kovar C."/>
            <person name="Mata R."/>
            <person name="Mathew T."/>
            <person name="Ngo R."/>
            <person name="Nguyen L."/>
            <person name="Nguyen N."/>
            <person name="Okwuonu G."/>
            <person name="Ongeri F."/>
            <person name="Pham C."/>
            <person name="Simmons D."/>
            <person name="Wilczek-Boney K."/>
            <person name="Hale W."/>
            <person name="Jakkamsetti A."/>
            <person name="Pham P."/>
            <person name="Ruth R."/>
            <person name="San Lucas F."/>
            <person name="Warren J."/>
            <person name="Zhang J."/>
            <person name="Zhao Z."/>
            <person name="Zhou C."/>
            <person name="Zhu D."/>
            <person name="Lee S."/>
            <person name="Bess C."/>
            <person name="Blankenburg K."/>
            <person name="Forbes L."/>
            <person name="Fu Q."/>
            <person name="Gubbala S."/>
            <person name="Hirani K."/>
            <person name="Jayaseelan J.C."/>
            <person name="Lara F."/>
            <person name="Munidasa M."/>
            <person name="Palculict T."/>
            <person name="Patil S."/>
            <person name="Pu L.-L."/>
            <person name="Saada N."/>
            <person name="Tang L."/>
            <person name="Weissenberger G."/>
            <person name="Zhu Y."/>
            <person name="Hemphill L."/>
            <person name="Shang Y."/>
            <person name="Youmans B."/>
            <person name="Ayvaz T."/>
            <person name="Ross M."/>
            <person name="Santibanez J."/>
            <person name="Aqrawi P."/>
            <person name="Gross S."/>
            <person name="Joshi V."/>
            <person name="Fowler G."/>
            <person name="Nazareth L."/>
            <person name="Reid J."/>
            <person name="Worley K."/>
            <person name="Petrosino J."/>
            <person name="Highlander S."/>
            <person name="Gibbs R."/>
        </authorList>
    </citation>
    <scope>NUCLEOTIDE SEQUENCE [LARGE SCALE GENOMIC DNA]</scope>
    <source>
        <strain evidence="2">DSM 20601</strain>
    </source>
</reference>
<keyword evidence="1" id="KW-0472">Membrane</keyword>
<dbReference type="eggNOG" id="ENOG502ZH5C">
    <property type="taxonomic scope" value="Bacteria"/>
</dbReference>
<dbReference type="InterPro" id="IPR021008">
    <property type="entry name" value="DltX"/>
</dbReference>
<organism evidence="2 3">
    <name type="scientific">Listeria grayi DSM 20601</name>
    <dbReference type="NCBI Taxonomy" id="525367"/>
    <lineage>
        <taxon>Bacteria</taxon>
        <taxon>Bacillati</taxon>
        <taxon>Bacillota</taxon>
        <taxon>Bacilli</taxon>
        <taxon>Bacillales</taxon>
        <taxon>Listeriaceae</taxon>
        <taxon>Listeria</taxon>
    </lineage>
</organism>
<dbReference type="HOGENOM" id="CLU_200243_0_2_9"/>
<dbReference type="AlphaFoldDB" id="D7UY81"/>
<evidence type="ECO:0000313" key="3">
    <source>
        <dbReference type="Proteomes" id="UP000010119"/>
    </source>
</evidence>
<keyword evidence="1" id="KW-0812">Transmembrane</keyword>
<keyword evidence="1" id="KW-1133">Transmembrane helix</keyword>
<name>D7UY81_LISGR</name>
<evidence type="ECO:0000256" key="1">
    <source>
        <dbReference type="SAM" id="Phobius"/>
    </source>
</evidence>
<gene>
    <name evidence="2" type="ORF">HMPREF0556_11456</name>
</gene>
<feature type="transmembrane region" description="Helical" evidence="1">
    <location>
        <begin position="31"/>
        <end position="52"/>
    </location>
</feature>
<evidence type="ECO:0000313" key="2">
    <source>
        <dbReference type="EMBL" id="EFI83868.1"/>
    </source>
</evidence>
<proteinExistence type="predicted"/>
<protein>
    <recommendedName>
        <fullName evidence="4">D-Ala-teichoic acid biosynthesis protein</fullName>
    </recommendedName>
</protein>
<comment type="caution">
    <text evidence="2">The sequence shown here is derived from an EMBL/GenBank/DDBJ whole genome shotgun (WGS) entry which is preliminary data.</text>
</comment>
<dbReference type="STRING" id="525367.HMPREF0556_11456"/>
<keyword evidence="3" id="KW-1185">Reference proteome</keyword>
<dbReference type="Proteomes" id="UP000010119">
    <property type="component" value="Unassembled WGS sequence"/>
</dbReference>
<sequence length="67" mass="8191">MTFNINFCNLTEILEKEDFIMKLKLLLTKPIVIFFLRTLFYLLIFFGLFWFYGFKNPNGAQFIYNEF</sequence>
<dbReference type="EMBL" id="ACCR02000004">
    <property type="protein sequence ID" value="EFI83868.1"/>
    <property type="molecule type" value="Genomic_DNA"/>
</dbReference>
<accession>D7UY81</accession>